<reference evidence="2" key="1">
    <citation type="submission" date="2020-05" db="EMBL/GenBank/DDBJ databases">
        <authorList>
            <person name="Chiriac C."/>
            <person name="Salcher M."/>
            <person name="Ghai R."/>
            <person name="Kavagutti S V."/>
        </authorList>
    </citation>
    <scope>NUCLEOTIDE SEQUENCE</scope>
</reference>
<dbReference type="InterPro" id="IPR044862">
    <property type="entry name" value="Pro_4_hyd_alph_FE2OG_OXY"/>
</dbReference>
<name>A0A6J7WYA3_9CAUD</name>
<accession>A0A6J7WYA3</accession>
<sequence>MQIYENALTENTLSLVHRELTNFMEQPDKWTCSNFKWPDNAKVNVAGTTVITPLSDGVRQLVLDDIGEFLQKGKIFTQYFVWMPNSGISLHNDSHVQFGATIYLNESWDINDGGIFLYQHEGTDWRAHVPEFNTLVVNDNHTLHMVTPVSPFAKHNRYTIQIFGDKVNE</sequence>
<dbReference type="EMBL" id="LR798293">
    <property type="protein sequence ID" value="CAB5221044.1"/>
    <property type="molecule type" value="Genomic_DNA"/>
</dbReference>
<proteinExistence type="predicted"/>
<organism evidence="2">
    <name type="scientific">uncultured Caudovirales phage</name>
    <dbReference type="NCBI Taxonomy" id="2100421"/>
    <lineage>
        <taxon>Viruses</taxon>
        <taxon>Duplodnaviria</taxon>
        <taxon>Heunggongvirae</taxon>
        <taxon>Uroviricota</taxon>
        <taxon>Caudoviricetes</taxon>
        <taxon>Peduoviridae</taxon>
        <taxon>Maltschvirus</taxon>
        <taxon>Maltschvirus maltsch</taxon>
    </lineage>
</organism>
<dbReference type="Gene3D" id="2.60.120.620">
    <property type="entry name" value="q2cbj1_9rhob like domain"/>
    <property type="match status" value="1"/>
</dbReference>
<feature type="domain" description="Prolyl 4-hydroxylase alpha subunit Fe(2+) 2OG dioxygenase" evidence="1">
    <location>
        <begin position="88"/>
        <end position="162"/>
    </location>
</feature>
<dbReference type="Pfam" id="PF13640">
    <property type="entry name" value="2OG-FeII_Oxy_3"/>
    <property type="match status" value="1"/>
</dbReference>
<gene>
    <name evidence="2" type="ORF">UFOVP240_72</name>
</gene>
<protein>
    <submittedName>
        <fullName evidence="2">2OG-Fe(II) oxygenase superfamily</fullName>
    </submittedName>
</protein>
<evidence type="ECO:0000313" key="2">
    <source>
        <dbReference type="EMBL" id="CAB5221044.1"/>
    </source>
</evidence>
<evidence type="ECO:0000259" key="1">
    <source>
        <dbReference type="Pfam" id="PF13640"/>
    </source>
</evidence>